<keyword evidence="3" id="KW-1185">Reference proteome</keyword>
<evidence type="ECO:0000313" key="3">
    <source>
        <dbReference type="Proteomes" id="UP001500102"/>
    </source>
</evidence>
<keyword evidence="1" id="KW-0812">Transmembrane</keyword>
<feature type="transmembrane region" description="Helical" evidence="1">
    <location>
        <begin position="33"/>
        <end position="50"/>
    </location>
</feature>
<gene>
    <name evidence="2" type="ORF">GCM10009825_38780</name>
</gene>
<feature type="transmembrane region" description="Helical" evidence="1">
    <location>
        <begin position="7"/>
        <end position="27"/>
    </location>
</feature>
<organism evidence="2 3">
    <name type="scientific">Arthrobacter humicola</name>
    <dbReference type="NCBI Taxonomy" id="409291"/>
    <lineage>
        <taxon>Bacteria</taxon>
        <taxon>Bacillati</taxon>
        <taxon>Actinomycetota</taxon>
        <taxon>Actinomycetes</taxon>
        <taxon>Micrococcales</taxon>
        <taxon>Micrococcaceae</taxon>
        <taxon>Arthrobacter</taxon>
    </lineage>
</organism>
<dbReference type="EMBL" id="BAAAQB010000041">
    <property type="protein sequence ID" value="GAA2145764.1"/>
    <property type="molecule type" value="Genomic_DNA"/>
</dbReference>
<accession>A0ABP5LIN3</accession>
<comment type="caution">
    <text evidence="2">The sequence shown here is derived from an EMBL/GenBank/DDBJ whole genome shotgun (WGS) entry which is preliminary data.</text>
</comment>
<sequence length="58" mass="6407">MNTKKNVVTWIGVILIAIAAFKTSVLGYYPREMVWIIPLYVVGAVVALVGRKMPAEKS</sequence>
<proteinExistence type="predicted"/>
<reference evidence="3" key="1">
    <citation type="journal article" date="2019" name="Int. J. Syst. Evol. Microbiol.">
        <title>The Global Catalogue of Microorganisms (GCM) 10K type strain sequencing project: providing services to taxonomists for standard genome sequencing and annotation.</title>
        <authorList>
            <consortium name="The Broad Institute Genomics Platform"/>
            <consortium name="The Broad Institute Genome Sequencing Center for Infectious Disease"/>
            <person name="Wu L."/>
            <person name="Ma J."/>
        </authorList>
    </citation>
    <scope>NUCLEOTIDE SEQUENCE [LARGE SCALE GENOMIC DNA]</scope>
    <source>
        <strain evidence="3">JCM 15921</strain>
    </source>
</reference>
<evidence type="ECO:0000256" key="1">
    <source>
        <dbReference type="SAM" id="Phobius"/>
    </source>
</evidence>
<dbReference type="RefSeq" id="WP_344368028.1">
    <property type="nucleotide sequence ID" value="NZ_BAAAQB010000041.1"/>
</dbReference>
<protein>
    <recommendedName>
        <fullName evidence="4">DUF5668 domain-containing protein</fullName>
    </recommendedName>
</protein>
<dbReference type="Proteomes" id="UP001500102">
    <property type="component" value="Unassembled WGS sequence"/>
</dbReference>
<evidence type="ECO:0008006" key="4">
    <source>
        <dbReference type="Google" id="ProtNLM"/>
    </source>
</evidence>
<evidence type="ECO:0000313" key="2">
    <source>
        <dbReference type="EMBL" id="GAA2145764.1"/>
    </source>
</evidence>
<keyword evidence="1" id="KW-0472">Membrane</keyword>
<name>A0ABP5LIN3_9MICC</name>
<keyword evidence="1" id="KW-1133">Transmembrane helix</keyword>